<dbReference type="EMBL" id="SZPX01000007">
    <property type="protein sequence ID" value="TKI68611.1"/>
    <property type="molecule type" value="Genomic_DNA"/>
</dbReference>
<organism evidence="2 3">
    <name type="scientific">Sulfurimonas crateris</name>
    <dbReference type="NCBI Taxonomy" id="2574727"/>
    <lineage>
        <taxon>Bacteria</taxon>
        <taxon>Pseudomonadati</taxon>
        <taxon>Campylobacterota</taxon>
        <taxon>Epsilonproteobacteria</taxon>
        <taxon>Campylobacterales</taxon>
        <taxon>Sulfurimonadaceae</taxon>
        <taxon>Sulfurimonas</taxon>
    </lineage>
</organism>
<protein>
    <recommendedName>
        <fullName evidence="4">FAD/FMN-containing dehydrogenase</fullName>
    </recommendedName>
</protein>
<proteinExistence type="predicted"/>
<name>A0A4U2Z6V6_9BACT</name>
<evidence type="ECO:0008006" key="4">
    <source>
        <dbReference type="Google" id="ProtNLM"/>
    </source>
</evidence>
<dbReference type="OrthoDB" id="5340260at2"/>
<dbReference type="RefSeq" id="WP_137014593.1">
    <property type="nucleotide sequence ID" value="NZ_SZPX01000007.1"/>
</dbReference>
<sequence>MNRFLTALTLSVAILGAAPLSVNSPLNTLDSFKYETPMGREMKIPKKTKLVIVAFEKDTGALVNEYLDTQSPFYLPKNNSIFIADINKMPTVITNMFALPKLQKYKHLIYLHYGEKFQNIVPSKEQKITLLHIEGSKIKDISFISTQEELKTAIEK</sequence>
<keyword evidence="1" id="KW-0732">Signal</keyword>
<feature type="chain" id="PRO_5020633785" description="FAD/FMN-containing dehydrogenase" evidence="1">
    <location>
        <begin position="18"/>
        <end position="156"/>
    </location>
</feature>
<gene>
    <name evidence="2" type="ORF">FCU45_09300</name>
</gene>
<feature type="signal peptide" evidence="1">
    <location>
        <begin position="1"/>
        <end position="17"/>
    </location>
</feature>
<dbReference type="Proteomes" id="UP000309561">
    <property type="component" value="Unassembled WGS sequence"/>
</dbReference>
<reference evidence="2 3" key="1">
    <citation type="submission" date="2019-04" db="EMBL/GenBank/DDBJ databases">
        <title>Sulfurimonas crateris sp. nov. a facultative anaerobic sulfur-oxidizing chemolithautotrophic bacterium isolated from a terrestrial mud vulcano.</title>
        <authorList>
            <person name="Ratnikova N.M."/>
            <person name="Slobodkin A.I."/>
            <person name="Merkel A.Y."/>
            <person name="Novikov A."/>
            <person name="Bonch-Osmolovskaya E.A."/>
            <person name="Slobodkina G.B."/>
        </authorList>
    </citation>
    <scope>NUCLEOTIDE SEQUENCE [LARGE SCALE GENOMIC DNA]</scope>
    <source>
        <strain evidence="2 3">SN118</strain>
    </source>
</reference>
<evidence type="ECO:0000256" key="1">
    <source>
        <dbReference type="SAM" id="SignalP"/>
    </source>
</evidence>
<dbReference type="AlphaFoldDB" id="A0A4U2Z6V6"/>
<keyword evidence="3" id="KW-1185">Reference proteome</keyword>
<evidence type="ECO:0000313" key="3">
    <source>
        <dbReference type="Proteomes" id="UP000309561"/>
    </source>
</evidence>
<evidence type="ECO:0000313" key="2">
    <source>
        <dbReference type="EMBL" id="TKI68611.1"/>
    </source>
</evidence>
<accession>A0A4U2Z6V6</accession>
<comment type="caution">
    <text evidence="2">The sequence shown here is derived from an EMBL/GenBank/DDBJ whole genome shotgun (WGS) entry which is preliminary data.</text>
</comment>